<proteinExistence type="predicted"/>
<dbReference type="EMBL" id="JAYWIO010000006">
    <property type="protein sequence ID" value="KAK7256183.1"/>
    <property type="molecule type" value="Genomic_DNA"/>
</dbReference>
<reference evidence="2 3" key="1">
    <citation type="submission" date="2024-01" db="EMBL/GenBank/DDBJ databases">
        <title>The genomes of 5 underutilized Papilionoideae crops provide insights into root nodulation and disease resistanc.</title>
        <authorList>
            <person name="Yuan L."/>
        </authorList>
    </citation>
    <scope>NUCLEOTIDE SEQUENCE [LARGE SCALE GENOMIC DNA]</scope>
    <source>
        <strain evidence="2">ZHUSHIDOU_FW_LH</strain>
        <tissue evidence="2">Leaf</tissue>
    </source>
</reference>
<comment type="caution">
    <text evidence="2">The sequence shown here is derived from an EMBL/GenBank/DDBJ whole genome shotgun (WGS) entry which is preliminary data.</text>
</comment>
<gene>
    <name evidence="2" type="ORF">RIF29_29621</name>
</gene>
<dbReference type="PANTHER" id="PTHR31676">
    <property type="entry name" value="T31J12.3 PROTEIN-RELATED"/>
    <property type="match status" value="1"/>
</dbReference>
<sequence length="325" mass="37017">MLSFPSSSSSSIILHFLLLLSLSYSAFSKSNATSIYEVLSNHGLPMGLFPKGITQFDVLDNGNFWVHLDQACNAKFESELHYDRNVSGSLTYGKIEALTGLQAKDLFIWLDVTSIHVDVPSSGLIYFDVENVHKQFSLSLFETPPDCVAVQSNTDADSVDVHQCSQTIVLEKEVDDGQFQWLWLGCAPPWLMYEFLLLPISWKKDRNKNGVIGQHQWLWFTLVDDHAVFIRNKKKFLFADYVDAHVDMLLANISGCGSIWKATVLIKGKQRDEFPEYVSRARVEHFIEMDSDYCTCLPLWQASVSARVLFLTSFAVKLYSRQRFE</sequence>
<accession>A0AAN9EFB1</accession>
<dbReference type="AlphaFoldDB" id="A0AAN9EFB1"/>
<dbReference type="Gene3D" id="2.30.240.10">
    <property type="entry name" value="At5g01610-like"/>
    <property type="match status" value="1"/>
</dbReference>
<dbReference type="SUPFAM" id="SSF141562">
    <property type="entry name" value="At5g01610-like"/>
    <property type="match status" value="1"/>
</dbReference>
<dbReference type="Pfam" id="PF04398">
    <property type="entry name" value="DUF538"/>
    <property type="match status" value="1"/>
</dbReference>
<name>A0AAN9EFB1_CROPI</name>
<feature type="chain" id="PRO_5042927695" evidence="1">
    <location>
        <begin position="29"/>
        <end position="325"/>
    </location>
</feature>
<keyword evidence="1" id="KW-0732">Signal</keyword>
<feature type="signal peptide" evidence="1">
    <location>
        <begin position="1"/>
        <end position="28"/>
    </location>
</feature>
<dbReference type="InterPro" id="IPR036758">
    <property type="entry name" value="At5g01610-like"/>
</dbReference>
<keyword evidence="3" id="KW-1185">Reference proteome</keyword>
<dbReference type="FunFam" id="2.30.240.10:FF:000002">
    <property type="entry name" value="Uncharacterized protein At3g07460"/>
    <property type="match status" value="1"/>
</dbReference>
<dbReference type="InterPro" id="IPR007493">
    <property type="entry name" value="DUF538"/>
</dbReference>
<dbReference type="PANTHER" id="PTHR31676:SF110">
    <property type="entry name" value="TRANSMEMBRANE PROTEIN"/>
    <property type="match status" value="1"/>
</dbReference>
<organism evidence="2 3">
    <name type="scientific">Crotalaria pallida</name>
    <name type="common">Smooth rattlebox</name>
    <name type="synonym">Crotalaria striata</name>
    <dbReference type="NCBI Taxonomy" id="3830"/>
    <lineage>
        <taxon>Eukaryota</taxon>
        <taxon>Viridiplantae</taxon>
        <taxon>Streptophyta</taxon>
        <taxon>Embryophyta</taxon>
        <taxon>Tracheophyta</taxon>
        <taxon>Spermatophyta</taxon>
        <taxon>Magnoliopsida</taxon>
        <taxon>eudicotyledons</taxon>
        <taxon>Gunneridae</taxon>
        <taxon>Pentapetalae</taxon>
        <taxon>rosids</taxon>
        <taxon>fabids</taxon>
        <taxon>Fabales</taxon>
        <taxon>Fabaceae</taxon>
        <taxon>Papilionoideae</taxon>
        <taxon>50 kb inversion clade</taxon>
        <taxon>genistoids sensu lato</taxon>
        <taxon>core genistoids</taxon>
        <taxon>Crotalarieae</taxon>
        <taxon>Crotalaria</taxon>
    </lineage>
</organism>
<evidence type="ECO:0000256" key="1">
    <source>
        <dbReference type="SAM" id="SignalP"/>
    </source>
</evidence>
<dbReference type="Proteomes" id="UP001372338">
    <property type="component" value="Unassembled WGS sequence"/>
</dbReference>
<evidence type="ECO:0000313" key="2">
    <source>
        <dbReference type="EMBL" id="KAK7256183.1"/>
    </source>
</evidence>
<protein>
    <submittedName>
        <fullName evidence="2">Uncharacterized protein</fullName>
    </submittedName>
</protein>
<evidence type="ECO:0000313" key="3">
    <source>
        <dbReference type="Proteomes" id="UP001372338"/>
    </source>
</evidence>